<evidence type="ECO:0000313" key="14">
    <source>
        <dbReference type="EMBL" id="OJJ48336.1"/>
    </source>
</evidence>
<evidence type="ECO:0000256" key="10">
    <source>
        <dbReference type="RuleBase" id="RU000304"/>
    </source>
</evidence>
<evidence type="ECO:0000256" key="2">
    <source>
        <dbReference type="ARBA" id="ARBA00022527"/>
    </source>
</evidence>
<evidence type="ECO:0000256" key="11">
    <source>
        <dbReference type="SAM" id="MobiDB-lite"/>
    </source>
</evidence>
<dbReference type="CDD" id="cd05580">
    <property type="entry name" value="STKc_PKA_like"/>
    <property type="match status" value="1"/>
</dbReference>
<protein>
    <recommendedName>
        <fullName evidence="1">cAMP-dependent protein kinase</fullName>
        <ecNumber evidence="1">2.7.11.11</ecNumber>
    </recommendedName>
</protein>
<keyword evidence="3" id="KW-0808">Transferase</keyword>
<feature type="binding site" evidence="9">
    <location>
        <position position="106"/>
    </location>
    <ligand>
        <name>ATP</name>
        <dbReference type="ChEBI" id="CHEBI:30616"/>
    </ligand>
</feature>
<dbReference type="GO" id="GO:0005952">
    <property type="term" value="C:cAMP-dependent protein kinase complex"/>
    <property type="evidence" value="ECO:0007669"/>
    <property type="project" value="TreeGrafter"/>
</dbReference>
<dbReference type="FunFam" id="1.10.510.10:FF:000210">
    <property type="entry name" value="Non-specific serine/threonine protein kinase"/>
    <property type="match status" value="1"/>
</dbReference>
<dbReference type="PANTHER" id="PTHR24353">
    <property type="entry name" value="CYCLIC NUCLEOTIDE-DEPENDENT PROTEIN KINASE"/>
    <property type="match status" value="1"/>
</dbReference>
<dbReference type="PROSITE" id="PS00108">
    <property type="entry name" value="PROTEIN_KINASE_ST"/>
    <property type="match status" value="1"/>
</dbReference>
<evidence type="ECO:0000313" key="15">
    <source>
        <dbReference type="Proteomes" id="UP000184188"/>
    </source>
</evidence>
<comment type="catalytic activity">
    <reaction evidence="7">
        <text>L-threonyl-[protein] + ATP = O-phospho-L-threonyl-[protein] + ADP + H(+)</text>
        <dbReference type="Rhea" id="RHEA:46608"/>
        <dbReference type="Rhea" id="RHEA-COMP:11060"/>
        <dbReference type="Rhea" id="RHEA-COMP:11605"/>
        <dbReference type="ChEBI" id="CHEBI:15378"/>
        <dbReference type="ChEBI" id="CHEBI:30013"/>
        <dbReference type="ChEBI" id="CHEBI:30616"/>
        <dbReference type="ChEBI" id="CHEBI:61977"/>
        <dbReference type="ChEBI" id="CHEBI:456216"/>
        <dbReference type="EC" id="2.7.11.11"/>
    </reaction>
</comment>
<comment type="catalytic activity">
    <reaction evidence="8">
        <text>L-seryl-[protein] + ATP = O-phospho-L-seryl-[protein] + ADP + H(+)</text>
        <dbReference type="Rhea" id="RHEA:17989"/>
        <dbReference type="Rhea" id="RHEA-COMP:9863"/>
        <dbReference type="Rhea" id="RHEA-COMP:11604"/>
        <dbReference type="ChEBI" id="CHEBI:15378"/>
        <dbReference type="ChEBI" id="CHEBI:29999"/>
        <dbReference type="ChEBI" id="CHEBI:30616"/>
        <dbReference type="ChEBI" id="CHEBI:83421"/>
        <dbReference type="ChEBI" id="CHEBI:456216"/>
        <dbReference type="EC" id="2.7.11.11"/>
    </reaction>
</comment>
<dbReference type="InterPro" id="IPR008271">
    <property type="entry name" value="Ser/Thr_kinase_AS"/>
</dbReference>
<feature type="domain" description="Protein kinase" evidence="12">
    <location>
        <begin position="73"/>
        <end position="334"/>
    </location>
</feature>
<dbReference type="SMART" id="SM00220">
    <property type="entry name" value="S_TKc"/>
    <property type="match status" value="1"/>
</dbReference>
<dbReference type="SMART" id="SM00133">
    <property type="entry name" value="S_TK_X"/>
    <property type="match status" value="1"/>
</dbReference>
<dbReference type="Gene3D" id="3.30.200.20">
    <property type="entry name" value="Phosphorylase Kinase, domain 1"/>
    <property type="match status" value="1"/>
</dbReference>
<feature type="domain" description="AGC-kinase C-terminal" evidence="13">
    <location>
        <begin position="335"/>
        <end position="394"/>
    </location>
</feature>
<dbReference type="Pfam" id="PF00069">
    <property type="entry name" value="Pkinase"/>
    <property type="match status" value="1"/>
</dbReference>
<evidence type="ECO:0000256" key="7">
    <source>
        <dbReference type="ARBA" id="ARBA00047292"/>
    </source>
</evidence>
<dbReference type="FunFam" id="3.30.200.20:FF:000822">
    <property type="entry name" value="cAMP-dependent protein kinase catalytic subunit, putative"/>
    <property type="match status" value="1"/>
</dbReference>
<dbReference type="PROSITE" id="PS51285">
    <property type="entry name" value="AGC_KINASE_CTER"/>
    <property type="match status" value="1"/>
</dbReference>
<proteinExistence type="inferred from homology"/>
<evidence type="ECO:0000259" key="12">
    <source>
        <dbReference type="PROSITE" id="PS50011"/>
    </source>
</evidence>
<keyword evidence="15" id="KW-1185">Reference proteome</keyword>
<dbReference type="STRING" id="1073090.A0A1L9SMJ8"/>
<gene>
    <name evidence="14" type="ORF">ASPZODRAFT_130323</name>
</gene>
<dbReference type="GO" id="GO:0005524">
    <property type="term" value="F:ATP binding"/>
    <property type="evidence" value="ECO:0007669"/>
    <property type="project" value="UniProtKB-UniRule"/>
</dbReference>
<feature type="region of interest" description="Disordered" evidence="11">
    <location>
        <begin position="1"/>
        <end position="26"/>
    </location>
</feature>
<dbReference type="PROSITE" id="PS50011">
    <property type="entry name" value="PROTEIN_KINASE_DOM"/>
    <property type="match status" value="1"/>
</dbReference>
<evidence type="ECO:0000256" key="6">
    <source>
        <dbReference type="ARBA" id="ARBA00022840"/>
    </source>
</evidence>
<evidence type="ECO:0000256" key="5">
    <source>
        <dbReference type="ARBA" id="ARBA00022777"/>
    </source>
</evidence>
<dbReference type="InterPro" id="IPR000961">
    <property type="entry name" value="AGC-kinase_C"/>
</dbReference>
<dbReference type="VEuPathDB" id="FungiDB:ASPZODRAFT_130323"/>
<comment type="similarity">
    <text evidence="10">Belongs to the protein kinase superfamily.</text>
</comment>
<evidence type="ECO:0000256" key="9">
    <source>
        <dbReference type="PROSITE-ProRule" id="PRU10141"/>
    </source>
</evidence>
<keyword evidence="2 10" id="KW-0723">Serine/threonine-protein kinase</keyword>
<dbReference type="RefSeq" id="XP_022582846.1">
    <property type="nucleotide sequence ID" value="XM_022722481.1"/>
</dbReference>
<dbReference type="InterPro" id="IPR000719">
    <property type="entry name" value="Prot_kinase_dom"/>
</dbReference>
<dbReference type="OrthoDB" id="63267at2759"/>
<reference evidence="15" key="1">
    <citation type="journal article" date="2017" name="Genome Biol.">
        <title>Comparative genomics reveals high biological diversity and specific adaptations in the industrially and medically important fungal genus Aspergillus.</title>
        <authorList>
            <person name="de Vries R.P."/>
            <person name="Riley R."/>
            <person name="Wiebenga A."/>
            <person name="Aguilar-Osorio G."/>
            <person name="Amillis S."/>
            <person name="Uchima C.A."/>
            <person name="Anderluh G."/>
            <person name="Asadollahi M."/>
            <person name="Askin M."/>
            <person name="Barry K."/>
            <person name="Battaglia E."/>
            <person name="Bayram O."/>
            <person name="Benocci T."/>
            <person name="Braus-Stromeyer S.A."/>
            <person name="Caldana C."/>
            <person name="Canovas D."/>
            <person name="Cerqueira G.C."/>
            <person name="Chen F."/>
            <person name="Chen W."/>
            <person name="Choi C."/>
            <person name="Clum A."/>
            <person name="Dos Santos R.A."/>
            <person name="Damasio A.R."/>
            <person name="Diallinas G."/>
            <person name="Emri T."/>
            <person name="Fekete E."/>
            <person name="Flipphi M."/>
            <person name="Freyberg S."/>
            <person name="Gallo A."/>
            <person name="Gournas C."/>
            <person name="Habgood R."/>
            <person name="Hainaut M."/>
            <person name="Harispe M.L."/>
            <person name="Henrissat B."/>
            <person name="Hilden K.S."/>
            <person name="Hope R."/>
            <person name="Hossain A."/>
            <person name="Karabika E."/>
            <person name="Karaffa L."/>
            <person name="Karanyi Z."/>
            <person name="Krasevec N."/>
            <person name="Kuo A."/>
            <person name="Kusch H."/>
            <person name="LaButti K."/>
            <person name="Lagendijk E.L."/>
            <person name="Lapidus A."/>
            <person name="Levasseur A."/>
            <person name="Lindquist E."/>
            <person name="Lipzen A."/>
            <person name="Logrieco A.F."/>
            <person name="MacCabe A."/>
            <person name="Maekelae M.R."/>
            <person name="Malavazi I."/>
            <person name="Melin P."/>
            <person name="Meyer V."/>
            <person name="Mielnichuk N."/>
            <person name="Miskei M."/>
            <person name="Molnar A.P."/>
            <person name="Mule G."/>
            <person name="Ngan C.Y."/>
            <person name="Orejas M."/>
            <person name="Orosz E."/>
            <person name="Ouedraogo J.P."/>
            <person name="Overkamp K.M."/>
            <person name="Park H.-S."/>
            <person name="Perrone G."/>
            <person name="Piumi F."/>
            <person name="Punt P.J."/>
            <person name="Ram A.F."/>
            <person name="Ramon A."/>
            <person name="Rauscher S."/>
            <person name="Record E."/>
            <person name="Riano-Pachon D.M."/>
            <person name="Robert V."/>
            <person name="Roehrig J."/>
            <person name="Ruller R."/>
            <person name="Salamov A."/>
            <person name="Salih N.S."/>
            <person name="Samson R.A."/>
            <person name="Sandor E."/>
            <person name="Sanguinetti M."/>
            <person name="Schuetze T."/>
            <person name="Sepcic K."/>
            <person name="Shelest E."/>
            <person name="Sherlock G."/>
            <person name="Sophianopoulou V."/>
            <person name="Squina F.M."/>
            <person name="Sun H."/>
            <person name="Susca A."/>
            <person name="Todd R.B."/>
            <person name="Tsang A."/>
            <person name="Unkles S.E."/>
            <person name="van de Wiele N."/>
            <person name="van Rossen-Uffink D."/>
            <person name="Oliveira J.V."/>
            <person name="Vesth T.C."/>
            <person name="Visser J."/>
            <person name="Yu J.-H."/>
            <person name="Zhou M."/>
            <person name="Andersen M.R."/>
            <person name="Archer D.B."/>
            <person name="Baker S.E."/>
            <person name="Benoit I."/>
            <person name="Brakhage A.A."/>
            <person name="Braus G.H."/>
            <person name="Fischer R."/>
            <person name="Frisvad J.C."/>
            <person name="Goldman G.H."/>
            <person name="Houbraken J."/>
            <person name="Oakley B."/>
            <person name="Pocsi I."/>
            <person name="Scazzocchio C."/>
            <person name="Seiboth B."/>
            <person name="vanKuyk P.A."/>
            <person name="Wortman J."/>
            <person name="Dyer P.S."/>
            <person name="Grigoriev I.V."/>
        </authorList>
    </citation>
    <scope>NUCLEOTIDE SEQUENCE [LARGE SCALE GENOMIC DNA]</scope>
    <source>
        <strain evidence="15">CBS 506.65</strain>
    </source>
</reference>
<dbReference type="PROSITE" id="PS00107">
    <property type="entry name" value="PROTEIN_KINASE_ATP"/>
    <property type="match status" value="1"/>
</dbReference>
<dbReference type="GeneID" id="34608946"/>
<dbReference type="Gene3D" id="1.10.510.10">
    <property type="entry name" value="Transferase(Phosphotransferase) domain 1"/>
    <property type="match status" value="1"/>
</dbReference>
<evidence type="ECO:0000259" key="13">
    <source>
        <dbReference type="PROSITE" id="PS51285"/>
    </source>
</evidence>
<dbReference type="EMBL" id="KV878339">
    <property type="protein sequence ID" value="OJJ48336.1"/>
    <property type="molecule type" value="Genomic_DNA"/>
</dbReference>
<keyword evidence="6 9" id="KW-0067">ATP-binding</keyword>
<dbReference type="InterPro" id="IPR011009">
    <property type="entry name" value="Kinase-like_dom_sf"/>
</dbReference>
<dbReference type="EC" id="2.7.11.11" evidence="1"/>
<sequence length="394" mass="44688">MATETVEPSTRNTAPRAPMSPAKDGIYEKEKEKTLAATVRPAHQRAVNPFVITQRSEEKQLGVSAKGLRLSDLVLIKTLGTGTFARVWLARLKGEEERKNKVFALKVLRKADVIKLKQVEHVRNERKTLAAVAGHPFITTLIASFTDEQSLYMLLDYCPGGEIFSYLRRARRFNEYTSIFYAAEITMTIEFLHDVHGVAYRDLKPENILLDADGHLRLVDFGFAKQVGNRETYTLCGTPEYLAPEVIHNSGHGLAVDWWALGILIYEFLVGQPPFWDQNPMRIYEQIVEGHVRFPHSMAPAARDIVSALCKTNPSERLGHISGGSARVKAHAFFNSVNWDDLYYRRIKGPIIPRVDHPADTGNFEEYPDPPDPSSQTPYTEDLKRKYEPLFNDF</sequence>
<accession>A0A1L9SMJ8</accession>
<dbReference type="SUPFAM" id="SSF56112">
    <property type="entry name" value="Protein kinase-like (PK-like)"/>
    <property type="match status" value="1"/>
</dbReference>
<dbReference type="Proteomes" id="UP000184188">
    <property type="component" value="Unassembled WGS sequence"/>
</dbReference>
<organism evidence="14 15">
    <name type="scientific">Penicilliopsis zonata CBS 506.65</name>
    <dbReference type="NCBI Taxonomy" id="1073090"/>
    <lineage>
        <taxon>Eukaryota</taxon>
        <taxon>Fungi</taxon>
        <taxon>Dikarya</taxon>
        <taxon>Ascomycota</taxon>
        <taxon>Pezizomycotina</taxon>
        <taxon>Eurotiomycetes</taxon>
        <taxon>Eurotiomycetidae</taxon>
        <taxon>Eurotiales</taxon>
        <taxon>Aspergillaceae</taxon>
        <taxon>Penicilliopsis</taxon>
    </lineage>
</organism>
<name>A0A1L9SMJ8_9EURO</name>
<dbReference type="GO" id="GO:0004691">
    <property type="term" value="F:cAMP-dependent protein kinase activity"/>
    <property type="evidence" value="ECO:0007669"/>
    <property type="project" value="UniProtKB-EC"/>
</dbReference>
<evidence type="ECO:0000256" key="4">
    <source>
        <dbReference type="ARBA" id="ARBA00022741"/>
    </source>
</evidence>
<dbReference type="GO" id="GO:0005829">
    <property type="term" value="C:cytosol"/>
    <property type="evidence" value="ECO:0007669"/>
    <property type="project" value="TreeGrafter"/>
</dbReference>
<dbReference type="PANTHER" id="PTHR24353:SF37">
    <property type="entry name" value="CAMP-DEPENDENT PROTEIN KINASE CATALYTIC SUBUNIT PRKX"/>
    <property type="match status" value="1"/>
</dbReference>
<evidence type="ECO:0000256" key="1">
    <source>
        <dbReference type="ARBA" id="ARBA00012444"/>
    </source>
</evidence>
<keyword evidence="4 9" id="KW-0547">Nucleotide-binding</keyword>
<feature type="region of interest" description="Disordered" evidence="11">
    <location>
        <begin position="358"/>
        <end position="385"/>
    </location>
</feature>
<dbReference type="InterPro" id="IPR017441">
    <property type="entry name" value="Protein_kinase_ATP_BS"/>
</dbReference>
<dbReference type="AlphaFoldDB" id="A0A1L9SMJ8"/>
<feature type="compositionally biased region" description="Polar residues" evidence="11">
    <location>
        <begin position="1"/>
        <end position="13"/>
    </location>
</feature>
<evidence type="ECO:0000256" key="8">
    <source>
        <dbReference type="ARBA" id="ARBA00047454"/>
    </source>
</evidence>
<keyword evidence="5" id="KW-0418">Kinase</keyword>
<evidence type="ECO:0000256" key="3">
    <source>
        <dbReference type="ARBA" id="ARBA00022679"/>
    </source>
</evidence>